<proteinExistence type="predicted"/>
<dbReference type="InterPro" id="IPR050500">
    <property type="entry name" value="Phos_Acetyltrans/Butyryltrans"/>
</dbReference>
<accession>X1IUQ8</accession>
<dbReference type="InterPro" id="IPR028979">
    <property type="entry name" value="Ser_kin/Pase_Hpr-like_N_sf"/>
</dbReference>
<gene>
    <name evidence="2" type="ORF">S03H2_31243</name>
</gene>
<evidence type="ECO:0000313" key="2">
    <source>
        <dbReference type="EMBL" id="GAH61283.1"/>
    </source>
</evidence>
<dbReference type="Gene3D" id="3.40.1390.20">
    <property type="entry name" value="HprK N-terminal domain-like"/>
    <property type="match status" value="1"/>
</dbReference>
<feature type="non-terminal residue" evidence="2">
    <location>
        <position position="1"/>
    </location>
</feature>
<dbReference type="Pfam" id="PF07085">
    <property type="entry name" value="DRTGG"/>
    <property type="match status" value="1"/>
</dbReference>
<organism evidence="2">
    <name type="scientific">marine sediment metagenome</name>
    <dbReference type="NCBI Taxonomy" id="412755"/>
    <lineage>
        <taxon>unclassified sequences</taxon>
        <taxon>metagenomes</taxon>
        <taxon>ecological metagenomes</taxon>
    </lineage>
</organism>
<dbReference type="PANTHER" id="PTHR43356">
    <property type="entry name" value="PHOSPHATE ACETYLTRANSFERASE"/>
    <property type="match status" value="1"/>
</dbReference>
<dbReference type="InterPro" id="IPR010766">
    <property type="entry name" value="DRTGG"/>
</dbReference>
<dbReference type="SUPFAM" id="SSF75138">
    <property type="entry name" value="HprK N-terminal domain-like"/>
    <property type="match status" value="1"/>
</dbReference>
<dbReference type="PANTHER" id="PTHR43356:SF2">
    <property type="entry name" value="PHOSPHATE ACETYLTRANSFERASE"/>
    <property type="match status" value="1"/>
</dbReference>
<reference evidence="2" key="1">
    <citation type="journal article" date="2014" name="Front. Microbiol.">
        <title>High frequency of phylogenetically diverse reductive dehalogenase-homologous genes in deep subseafloor sedimentary metagenomes.</title>
        <authorList>
            <person name="Kawai M."/>
            <person name="Futagami T."/>
            <person name="Toyoda A."/>
            <person name="Takaki Y."/>
            <person name="Nishi S."/>
            <person name="Hori S."/>
            <person name="Arai W."/>
            <person name="Tsubouchi T."/>
            <person name="Morono Y."/>
            <person name="Uchiyama I."/>
            <person name="Ito T."/>
            <person name="Fujiyama A."/>
            <person name="Inagaki F."/>
            <person name="Takami H."/>
        </authorList>
    </citation>
    <scope>NUCLEOTIDE SEQUENCE</scope>
    <source>
        <strain evidence="2">Expedition CK06-06</strain>
    </source>
</reference>
<dbReference type="AlphaFoldDB" id="X1IUQ8"/>
<evidence type="ECO:0000259" key="1">
    <source>
        <dbReference type="Pfam" id="PF07085"/>
    </source>
</evidence>
<feature type="domain" description="DRTGG" evidence="1">
    <location>
        <begin position="54"/>
        <end position="159"/>
    </location>
</feature>
<comment type="caution">
    <text evidence="2">The sequence shown here is derived from an EMBL/GenBank/DDBJ whole genome shotgun (WGS) entry which is preliminary data.</text>
</comment>
<protein>
    <recommendedName>
        <fullName evidence="1">DRTGG domain-containing protein</fullName>
    </recommendedName>
</protein>
<sequence length="196" mass="21487">QFGKHLLGVVINKVPRSKLEPVREEISAQLGEAGINVLGVLPEDRVLFTLTIGELAEHLQGKILNCAEKSAELVENFMLGAMVVDPGPEYFGRKNNKAVIIRGERPDMQLAALETSIKCLILSGDTAPIPSVLYQAEARKVPIILAKGDTVTLVATIEDALSQTRFNQEKKLPRLTEIMEQHFNFQAAYQGLGLAK</sequence>
<name>X1IUQ8_9ZZZZ</name>
<dbReference type="EMBL" id="BARU01018934">
    <property type="protein sequence ID" value="GAH61283.1"/>
    <property type="molecule type" value="Genomic_DNA"/>
</dbReference>